<dbReference type="AlphaFoldDB" id="A0A1V2HYX5"/>
<feature type="compositionally biased region" description="Low complexity" evidence="1">
    <location>
        <begin position="410"/>
        <end position="426"/>
    </location>
</feature>
<gene>
    <name evidence="2" type="ORF">BL253_37390</name>
</gene>
<dbReference type="InterPro" id="IPR043426">
    <property type="entry name" value="MltB-like"/>
</dbReference>
<feature type="region of interest" description="Disordered" evidence="1">
    <location>
        <begin position="244"/>
        <end position="307"/>
    </location>
</feature>
<sequence length="447" mass="45832">MLLSGADAPLDTDSHRTPATPTTTDRDYPMPTLNPAVLPAGLTALGGAPGQVPTDSLATAAASPGTTGGLVRLTAADRQIPTRVLAAYQQTATTLSTEQPGCHLRWQLLAGIGKVETNHATGRAISTDGTITPAILGPRLDGSGGFARIADTDYGRLDQDTTYDRAVGPMQFLPGTWTSAGRDGNHDNTKNPNNIDDATLATGTYLCAHGRDLANPGDLYAAIRAYNPSDTYVRAVLAWTTGYTNTTPSPGTQPTPAPTPAPTPTPPSTHPTAPATPFPIISLTPRNTTPTPTPDRPTTPASTCPPITLTTSTLAATTTSTTLDITGRYTTTGSGLTTVIHAEARDTAGHILTTTDTTIPTTPPAGPALLARVPLDHLAAPGQTTTITVTLTTTPTGCLTQTLITLTITGITRPNTPGTPTPTASNPAPPTSASQRSETPGSTPATP</sequence>
<proteinExistence type="predicted"/>
<organism evidence="2 3">
    <name type="scientific">Pseudofrankia asymbiotica</name>
    <dbReference type="NCBI Taxonomy" id="1834516"/>
    <lineage>
        <taxon>Bacteria</taxon>
        <taxon>Bacillati</taxon>
        <taxon>Actinomycetota</taxon>
        <taxon>Actinomycetes</taxon>
        <taxon>Frankiales</taxon>
        <taxon>Frankiaceae</taxon>
        <taxon>Pseudofrankia</taxon>
    </lineage>
</organism>
<protein>
    <recommendedName>
        <fullName evidence="4">Transglycosylase SLT domain-containing protein</fullName>
    </recommendedName>
</protein>
<dbReference type="CDD" id="cd13399">
    <property type="entry name" value="Slt35-like"/>
    <property type="match status" value="1"/>
</dbReference>
<comment type="caution">
    <text evidence="2">The sequence shown here is derived from an EMBL/GenBank/DDBJ whole genome shotgun (WGS) entry which is preliminary data.</text>
</comment>
<name>A0A1V2HYX5_9ACTN</name>
<accession>A0A1V2HYX5</accession>
<evidence type="ECO:0000313" key="3">
    <source>
        <dbReference type="Proteomes" id="UP000188929"/>
    </source>
</evidence>
<dbReference type="SUPFAM" id="SSF53955">
    <property type="entry name" value="Lysozyme-like"/>
    <property type="match status" value="1"/>
</dbReference>
<dbReference type="Proteomes" id="UP000188929">
    <property type="component" value="Unassembled WGS sequence"/>
</dbReference>
<dbReference type="PANTHER" id="PTHR30163">
    <property type="entry name" value="MEMBRANE-BOUND LYTIC MUREIN TRANSGLYCOSYLASE B"/>
    <property type="match status" value="1"/>
</dbReference>
<keyword evidence="3" id="KW-1185">Reference proteome</keyword>
<dbReference type="OrthoDB" id="9796191at2"/>
<dbReference type="EMBL" id="MOMC01000134">
    <property type="protein sequence ID" value="ONH21902.1"/>
    <property type="molecule type" value="Genomic_DNA"/>
</dbReference>
<dbReference type="InterPro" id="IPR023346">
    <property type="entry name" value="Lysozyme-like_dom_sf"/>
</dbReference>
<reference evidence="3" key="1">
    <citation type="submission" date="2016-10" db="EMBL/GenBank/DDBJ databases">
        <title>Frankia sp. NRRL B-16386 Genome sequencing.</title>
        <authorList>
            <person name="Ghodhbane-Gtari F."/>
            <person name="Swanson E."/>
            <person name="Gueddou A."/>
            <person name="Hezbri K."/>
            <person name="Ktari K."/>
            <person name="Nouioui I."/>
            <person name="Morris K."/>
            <person name="Simpson S."/>
            <person name="Abebe-Akele F."/>
            <person name="Thomas K."/>
            <person name="Gtari M."/>
            <person name="Tisa L.S."/>
        </authorList>
    </citation>
    <scope>NUCLEOTIDE SEQUENCE [LARGE SCALE GENOMIC DNA]</scope>
    <source>
        <strain evidence="3">NRRL B-16386</strain>
    </source>
</reference>
<feature type="compositionally biased region" description="Low complexity" evidence="1">
    <location>
        <begin position="278"/>
        <end position="290"/>
    </location>
</feature>
<evidence type="ECO:0000313" key="2">
    <source>
        <dbReference type="EMBL" id="ONH21902.1"/>
    </source>
</evidence>
<feature type="region of interest" description="Disordered" evidence="1">
    <location>
        <begin position="176"/>
        <end position="195"/>
    </location>
</feature>
<feature type="region of interest" description="Disordered" evidence="1">
    <location>
        <begin position="410"/>
        <end position="447"/>
    </location>
</feature>
<dbReference type="GO" id="GO:0008933">
    <property type="term" value="F:peptidoglycan lytic transglycosylase activity"/>
    <property type="evidence" value="ECO:0007669"/>
    <property type="project" value="TreeGrafter"/>
</dbReference>
<evidence type="ECO:0000256" key="1">
    <source>
        <dbReference type="SAM" id="MobiDB-lite"/>
    </source>
</evidence>
<feature type="compositionally biased region" description="Polar residues" evidence="1">
    <location>
        <begin position="433"/>
        <end position="447"/>
    </location>
</feature>
<dbReference type="STRING" id="1834516.BL253_37390"/>
<dbReference type="GO" id="GO:0009253">
    <property type="term" value="P:peptidoglycan catabolic process"/>
    <property type="evidence" value="ECO:0007669"/>
    <property type="project" value="TreeGrafter"/>
</dbReference>
<dbReference type="PANTHER" id="PTHR30163:SF8">
    <property type="entry name" value="LYTIC MUREIN TRANSGLYCOSYLASE"/>
    <property type="match status" value="1"/>
</dbReference>
<evidence type="ECO:0008006" key="4">
    <source>
        <dbReference type="Google" id="ProtNLM"/>
    </source>
</evidence>
<dbReference type="Gene3D" id="1.10.530.10">
    <property type="match status" value="1"/>
</dbReference>
<feature type="region of interest" description="Disordered" evidence="1">
    <location>
        <begin position="1"/>
        <end position="31"/>
    </location>
</feature>
<feature type="compositionally biased region" description="Pro residues" evidence="1">
    <location>
        <begin position="251"/>
        <end position="277"/>
    </location>
</feature>